<name>Q1PW31_KUEST</name>
<evidence type="ECO:0000313" key="1">
    <source>
        <dbReference type="EMBL" id="CAJ71438.1"/>
    </source>
</evidence>
<dbReference type="EMBL" id="CT573073">
    <property type="protein sequence ID" value="CAJ71438.1"/>
    <property type="molecule type" value="Genomic_DNA"/>
</dbReference>
<sequence length="99" mass="11422">MNFADGCLIAKIIDSACTSEYSLNTLLYLVQIMIVNLHNYALTTTISEARPQNFSFFEFKTEFQVHLKIAHNFCNNLLQKIEQKASNIYAVFIFMFISL</sequence>
<organism evidence="1">
    <name type="scientific">Kuenenia stuttgartiensis</name>
    <dbReference type="NCBI Taxonomy" id="174633"/>
    <lineage>
        <taxon>Bacteria</taxon>
        <taxon>Pseudomonadati</taxon>
        <taxon>Planctomycetota</taxon>
        <taxon>Candidatus Brocadiia</taxon>
        <taxon>Candidatus Brocadiales</taxon>
        <taxon>Candidatus Brocadiaceae</taxon>
        <taxon>Candidatus Kuenenia</taxon>
    </lineage>
</organism>
<proteinExistence type="predicted"/>
<protein>
    <submittedName>
        <fullName evidence="1">Uncharacterized protein</fullName>
    </submittedName>
</protein>
<dbReference type="AlphaFoldDB" id="Q1PW31"/>
<accession>Q1PW31</accession>
<gene>
    <name evidence="1" type="ORF">kustc0693</name>
</gene>
<reference evidence="1" key="1">
    <citation type="journal article" date="2006" name="Nature">
        <title>Deciphering the evolution and metabolism of an anammox bacterium from a community genome.</title>
        <authorList>
            <person name="Strous M."/>
            <person name="Pelletier E."/>
            <person name="Mangenot S."/>
            <person name="Rattei T."/>
            <person name="Lehner A."/>
            <person name="Taylor M.W."/>
            <person name="Horn M."/>
            <person name="Daims H."/>
            <person name="Bartol-Mavel D."/>
            <person name="Wincker P."/>
            <person name="Barbe V."/>
            <person name="Fonknechten N."/>
            <person name="Vallenet D."/>
            <person name="Segurens B."/>
            <person name="Schenowitz-Truong C."/>
            <person name="Medigue C."/>
            <person name="Collingro A."/>
            <person name="Snel B."/>
            <person name="Dutilh B.E."/>
            <person name="OpDenCamp H.J.M."/>
            <person name="vanDerDrift C."/>
            <person name="Cirpus I."/>
            <person name="vanDePas-Schoonen K.T."/>
            <person name="Harhangi H.R."/>
            <person name="vanNiftrik L."/>
            <person name="Schmid M."/>
            <person name="Keltjens J."/>
            <person name="vanDeVossenberg J."/>
            <person name="Kartal B."/>
            <person name="Meier H."/>
            <person name="Frishman D."/>
            <person name="Huynen M.A."/>
            <person name="Mewes H."/>
            <person name="Weissenbach J."/>
            <person name="Jetten M.S.M."/>
            <person name="Wagner M."/>
            <person name="LePaslier D."/>
        </authorList>
    </citation>
    <scope>NUCLEOTIDE SEQUENCE</scope>
</reference>
<reference evidence="1" key="2">
    <citation type="submission" date="2006-01" db="EMBL/GenBank/DDBJ databases">
        <authorList>
            <person name="Genoscope"/>
        </authorList>
    </citation>
    <scope>NUCLEOTIDE SEQUENCE</scope>
</reference>